<dbReference type="InterPro" id="IPR011989">
    <property type="entry name" value="ARM-like"/>
</dbReference>
<proteinExistence type="predicted"/>
<dbReference type="InterPro" id="IPR011009">
    <property type="entry name" value="Kinase-like_dom_sf"/>
</dbReference>
<keyword evidence="2" id="KW-0547">Nucleotide-binding</keyword>
<dbReference type="PANTHER" id="PTHR44329">
    <property type="entry name" value="SERINE/THREONINE-PROTEIN KINASE TNNI3K-RELATED"/>
    <property type="match status" value="1"/>
</dbReference>
<dbReference type="SUPFAM" id="SSF48371">
    <property type="entry name" value="ARM repeat"/>
    <property type="match status" value="1"/>
</dbReference>
<dbReference type="GO" id="GO:0004674">
    <property type="term" value="F:protein serine/threonine kinase activity"/>
    <property type="evidence" value="ECO:0007669"/>
    <property type="project" value="TreeGrafter"/>
</dbReference>
<sequence>MGVEEERVTPGGNNAISRAAAAAVASIANRAAKFSRKQQSKGVDLGLEESSKSEGTLLGRRTSSSSQSSAHQSVKSQSSKQKFDFNNIRAAAAAAAASRTRRASGEKESIGGKLSFVKRAFGKENSARKTGGSGRSIPPVNLGNFENGIREDLALTALGRGVQTALEFLSSSDKDIRTRAGVCVSLLIHDCDRSALYESQETDDGAVHLSQQEMEALKILGMSKTPSVRQVAANVVGEFASREALPRGSTSLKKLLEKATTLVMTNECTLQIFAIRIATDLAAKGTIWQERLLEQDWLSIIIGLINQTIRARTETRNRSRKDGDSTEEESRPKRPTLRFREGEKRLLKMSFEFLRTLDLDQAEKTLRRQKKFREVDILNQQRLELIDMLSGMCSRCSLQAHTSLLKVLFGALRGLVKNITTQQWDDGLGEHFASFSLGIILDRAEEAARQYQALAATILSHSMMQGDLDENHIEINEDEERDEEGNFTPEPAASPSGLMSFSSGNSVHRQQIYRQNQMYTSSNFSLSSLNVDKQDASPRHTFTPVEANNSSHLLLKKLSLVTLTMEALQVVQYACMNSRTIANSCAEMFEIHGVMRVLNMLYRSEVPGAKTEAAQFLYAICQNITDDRKILLCESGVIIRLLRLASPSGVYGKNVPGGLASSDESAFIPAVKAIASLASVDVIGARIIIAGGLGPLHSHANSTRETRLVAKEALDALGVTNINDLVDLWAQHLKEGAARRQLMSGGGTIPEEFARPPKPQRPPPPGRNKKLHAYSNSTTSFFQAPQTVPRSVRVFGLMSSWRRGDGKSIVLDAEALCGDPSGTSPWKTNATVLGSGAFSTVYKAYIRKDQLSSSKTQGSDDEEDEEKAMHVNDSYQAVAVKKLTDAAFADDSFLEEIKILSKVPRHRYISNLHGVILSENTVLIISELGGPHTLAWHLATSAEDAGRTSQKVSPLCNSWIARIKVLNGIAEAIKTLQLMNPAVLHLDLKSSNVLISDLGNGRFVPKLCDFGLAVELKTGYGFLNPANHGTLQWMAPEVMRDEDVELSKGFDQSADTFSFAIVMWEVAHPGRVPWDELAVDVNLDSIQDRIRELVCGGRRLQCYNSKSWPAGYESLMRKCWRQNPLERPCFVRSFLCDPDSFGMVRQRYSHRGETAGQETIDTSLKRILWERKSANRISLGVKDLQSVRRQRPHLSSYSSHDTNDSQGDGLAPLPMKQFKTVDSKAETLRRQSSIIGHNRINPHLEFSFDYHDHDHEFESSGYNTDGEDSSQNDSSSAHTGRPLSSSIDESTLSTFNARKYI</sequence>
<dbReference type="SMART" id="SM00220">
    <property type="entry name" value="S_TKc"/>
    <property type="match status" value="1"/>
</dbReference>
<feature type="region of interest" description="Disordered" evidence="5">
    <location>
        <begin position="33"/>
        <end position="81"/>
    </location>
</feature>
<feature type="compositionally biased region" description="Pro residues" evidence="5">
    <location>
        <begin position="756"/>
        <end position="766"/>
    </location>
</feature>
<evidence type="ECO:0000313" key="7">
    <source>
        <dbReference type="EMBL" id="CAD9702523.1"/>
    </source>
</evidence>
<evidence type="ECO:0000256" key="2">
    <source>
        <dbReference type="ARBA" id="ARBA00022741"/>
    </source>
</evidence>
<dbReference type="InterPro" id="IPR001245">
    <property type="entry name" value="Ser-Thr/Tyr_kinase_cat_dom"/>
</dbReference>
<dbReference type="InterPro" id="IPR051681">
    <property type="entry name" value="Ser/Thr_Kinases-Pseudokinases"/>
</dbReference>
<dbReference type="Gene3D" id="1.25.10.10">
    <property type="entry name" value="Leucine-rich Repeat Variant"/>
    <property type="match status" value="1"/>
</dbReference>
<dbReference type="InterPro" id="IPR016024">
    <property type="entry name" value="ARM-type_fold"/>
</dbReference>
<protein>
    <recommendedName>
        <fullName evidence="6">Protein kinase domain-containing protein</fullName>
    </recommendedName>
</protein>
<dbReference type="EMBL" id="HBHK01023765">
    <property type="protein sequence ID" value="CAD9702523.1"/>
    <property type="molecule type" value="Transcribed_RNA"/>
</dbReference>
<dbReference type="PROSITE" id="PS00108">
    <property type="entry name" value="PROTEIN_KINASE_ST"/>
    <property type="match status" value="1"/>
</dbReference>
<dbReference type="Gene3D" id="1.10.510.10">
    <property type="entry name" value="Transferase(Phosphotransferase) domain 1"/>
    <property type="match status" value="1"/>
</dbReference>
<dbReference type="Pfam" id="PF07714">
    <property type="entry name" value="PK_Tyr_Ser-Thr"/>
    <property type="match status" value="1"/>
</dbReference>
<accession>A0A7S2WR19</accession>
<evidence type="ECO:0000256" key="5">
    <source>
        <dbReference type="SAM" id="MobiDB-lite"/>
    </source>
</evidence>
<name>A0A7S2WR19_9STRA</name>
<evidence type="ECO:0000256" key="3">
    <source>
        <dbReference type="ARBA" id="ARBA00022777"/>
    </source>
</evidence>
<feature type="region of interest" description="Disordered" evidence="5">
    <location>
        <begin position="313"/>
        <end position="337"/>
    </location>
</feature>
<feature type="compositionally biased region" description="Polar residues" evidence="5">
    <location>
        <begin position="1193"/>
        <end position="1206"/>
    </location>
</feature>
<dbReference type="InterPro" id="IPR000719">
    <property type="entry name" value="Prot_kinase_dom"/>
</dbReference>
<feature type="compositionally biased region" description="Low complexity" evidence="5">
    <location>
        <begin position="63"/>
        <end position="80"/>
    </location>
</feature>
<keyword evidence="4" id="KW-0067">ATP-binding</keyword>
<feature type="region of interest" description="Disordered" evidence="5">
    <location>
        <begin position="746"/>
        <end position="770"/>
    </location>
</feature>
<evidence type="ECO:0000259" key="6">
    <source>
        <dbReference type="PROSITE" id="PS50011"/>
    </source>
</evidence>
<feature type="region of interest" description="Disordered" evidence="5">
    <location>
        <begin position="1255"/>
        <end position="1289"/>
    </location>
</feature>
<reference evidence="7" key="1">
    <citation type="submission" date="2021-01" db="EMBL/GenBank/DDBJ databases">
        <authorList>
            <person name="Corre E."/>
            <person name="Pelletier E."/>
            <person name="Niang G."/>
            <person name="Scheremetjew M."/>
            <person name="Finn R."/>
            <person name="Kale V."/>
            <person name="Holt S."/>
            <person name="Cochrane G."/>
            <person name="Meng A."/>
            <person name="Brown T."/>
            <person name="Cohen L."/>
        </authorList>
    </citation>
    <scope>NUCLEOTIDE SEQUENCE</scope>
    <source>
        <strain evidence="7">NY070348D</strain>
    </source>
</reference>
<dbReference type="GO" id="GO:0005524">
    <property type="term" value="F:ATP binding"/>
    <property type="evidence" value="ECO:0007669"/>
    <property type="project" value="UniProtKB-KW"/>
</dbReference>
<evidence type="ECO:0000256" key="1">
    <source>
        <dbReference type="ARBA" id="ARBA00022679"/>
    </source>
</evidence>
<dbReference type="PANTHER" id="PTHR44329:SF288">
    <property type="entry name" value="MITOGEN-ACTIVATED PROTEIN KINASE KINASE KINASE 20"/>
    <property type="match status" value="1"/>
</dbReference>
<feature type="region of interest" description="Disordered" evidence="5">
    <location>
        <begin position="478"/>
        <end position="500"/>
    </location>
</feature>
<feature type="compositionally biased region" description="Polar residues" evidence="5">
    <location>
        <begin position="1271"/>
        <end position="1289"/>
    </location>
</feature>
<dbReference type="PROSITE" id="PS50011">
    <property type="entry name" value="PROTEIN_KINASE_DOM"/>
    <property type="match status" value="1"/>
</dbReference>
<keyword evidence="1" id="KW-0808">Transferase</keyword>
<feature type="region of interest" description="Disordered" evidence="5">
    <location>
        <begin position="1190"/>
        <end position="1215"/>
    </location>
</feature>
<gene>
    <name evidence="7" type="ORF">QSP1433_LOCUS14946</name>
</gene>
<keyword evidence="3" id="KW-0418">Kinase</keyword>
<dbReference type="InterPro" id="IPR008271">
    <property type="entry name" value="Ser/Thr_kinase_AS"/>
</dbReference>
<dbReference type="SUPFAM" id="SSF56112">
    <property type="entry name" value="Protein kinase-like (PK-like)"/>
    <property type="match status" value="1"/>
</dbReference>
<feature type="domain" description="Protein kinase" evidence="6">
    <location>
        <begin position="827"/>
        <end position="1142"/>
    </location>
</feature>
<organism evidence="7">
    <name type="scientific">Mucochytrium quahogii</name>
    <dbReference type="NCBI Taxonomy" id="96639"/>
    <lineage>
        <taxon>Eukaryota</taxon>
        <taxon>Sar</taxon>
        <taxon>Stramenopiles</taxon>
        <taxon>Bigyra</taxon>
        <taxon>Labyrinthulomycetes</taxon>
        <taxon>Thraustochytrida</taxon>
        <taxon>Thraustochytriidae</taxon>
        <taxon>Mucochytrium</taxon>
    </lineage>
</organism>
<evidence type="ECO:0000256" key="4">
    <source>
        <dbReference type="ARBA" id="ARBA00022840"/>
    </source>
</evidence>